<dbReference type="Proteomes" id="UP000239724">
    <property type="component" value="Unassembled WGS sequence"/>
</dbReference>
<organism evidence="2 3">
    <name type="scientific">Rhodopila globiformis</name>
    <name type="common">Rhodopseudomonas globiformis</name>
    <dbReference type="NCBI Taxonomy" id="1071"/>
    <lineage>
        <taxon>Bacteria</taxon>
        <taxon>Pseudomonadati</taxon>
        <taxon>Pseudomonadota</taxon>
        <taxon>Alphaproteobacteria</taxon>
        <taxon>Acetobacterales</taxon>
        <taxon>Acetobacteraceae</taxon>
        <taxon>Rhodopila</taxon>
    </lineage>
</organism>
<dbReference type="OrthoDB" id="9914523at2"/>
<gene>
    <name evidence="2" type="ORF">CCS01_01350</name>
</gene>
<accession>A0A2S6NNW8</accession>
<dbReference type="AlphaFoldDB" id="A0A2S6NNW8"/>
<feature type="transmembrane region" description="Helical" evidence="1">
    <location>
        <begin position="77"/>
        <end position="93"/>
    </location>
</feature>
<feature type="transmembrane region" description="Helical" evidence="1">
    <location>
        <begin position="105"/>
        <end position="125"/>
    </location>
</feature>
<reference evidence="2 3" key="1">
    <citation type="journal article" date="2018" name="Arch. Microbiol.">
        <title>New insights into the metabolic potential of the phototrophic purple bacterium Rhodopila globiformis DSM 161(T) from its draft genome sequence and evidence for a vanadium-dependent nitrogenase.</title>
        <authorList>
            <person name="Imhoff J.F."/>
            <person name="Rahn T."/>
            <person name="Kunzel S."/>
            <person name="Neulinger S.C."/>
        </authorList>
    </citation>
    <scope>NUCLEOTIDE SEQUENCE [LARGE SCALE GENOMIC DNA]</scope>
    <source>
        <strain evidence="2 3">DSM 161</strain>
    </source>
</reference>
<comment type="caution">
    <text evidence="2">The sequence shown here is derived from an EMBL/GenBank/DDBJ whole genome shotgun (WGS) entry which is preliminary data.</text>
</comment>
<keyword evidence="1" id="KW-0472">Membrane</keyword>
<feature type="transmembrane region" description="Helical" evidence="1">
    <location>
        <begin position="47"/>
        <end position="70"/>
    </location>
</feature>
<proteinExistence type="predicted"/>
<name>A0A2S6NNW8_RHOGL</name>
<evidence type="ECO:0000256" key="1">
    <source>
        <dbReference type="SAM" id="Phobius"/>
    </source>
</evidence>
<protein>
    <submittedName>
        <fullName evidence="2">Uncharacterized protein</fullName>
    </submittedName>
</protein>
<keyword evidence="1" id="KW-1133">Transmembrane helix</keyword>
<dbReference type="EMBL" id="NHRY01000033">
    <property type="protein sequence ID" value="PPQ39504.1"/>
    <property type="molecule type" value="Genomic_DNA"/>
</dbReference>
<keyword evidence="1" id="KW-0812">Transmembrane</keyword>
<keyword evidence="3" id="KW-1185">Reference proteome</keyword>
<evidence type="ECO:0000313" key="3">
    <source>
        <dbReference type="Proteomes" id="UP000239724"/>
    </source>
</evidence>
<dbReference type="RefSeq" id="WP_104517043.1">
    <property type="nucleotide sequence ID" value="NZ_NHRY01000033.1"/>
</dbReference>
<sequence length="143" mass="15344">MIWIGGLVLAVALYIVGPDNFIAATLALMNGLNDLVRNLAYSLGAQVFGVVRAAAIAIYVVFFILAALAIQQGRRGVWALIVVTGAFLFLVWRPEGEASAPAGRWIIALALAVVGALVMTQRLLARPRERHEIPPYPMGGPPR</sequence>
<evidence type="ECO:0000313" key="2">
    <source>
        <dbReference type="EMBL" id="PPQ39504.1"/>
    </source>
</evidence>